<feature type="region of interest" description="Disordered" evidence="5">
    <location>
        <begin position="317"/>
        <end position="349"/>
    </location>
</feature>
<accession>A0ABN3W6L4</accession>
<evidence type="ECO:0000313" key="8">
    <source>
        <dbReference type="Proteomes" id="UP001500831"/>
    </source>
</evidence>
<dbReference type="RefSeq" id="WP_344979280.1">
    <property type="nucleotide sequence ID" value="NZ_BAAAVI010000062.1"/>
</dbReference>
<name>A0ABN3W6L4_9ACTN</name>
<keyword evidence="8" id="KW-1185">Reference proteome</keyword>
<dbReference type="EMBL" id="BAAAVI010000062">
    <property type="protein sequence ID" value="GAA2898558.1"/>
    <property type="molecule type" value="Genomic_DNA"/>
</dbReference>
<sequence length="349" mass="36544">MGENAGRNQPKFLGLGLSGEHLVALTGDPGLTSRLDDAGAAFVAADVERIDGSVPGDGATLDPTVAATFLARRAPRTAFLAAAAPHRDHPYNLARRVASGDHLSRGRTGLILGVRDGHAAAGPEGHEGWAGAGLTAGVPLGIETTRDAAIAVQKLWQSWPHESIIADRETRIFARAEQIVHIDHRGVFDIAGPLTVPTTPQGSPVIAWYADSVDAVTAAADIVDVVVFRPEGPDRVAAAVAALRAVETRRALLFAQVTYARGQSLDEFLAGAEAVAALDGVDGLLVRPEPTVDALAELLDRVVPRLGEKGLTRKSGESLLRDRLSLPEPPRLLTGARAAFPAPEPQPAL</sequence>
<dbReference type="SUPFAM" id="SSF51679">
    <property type="entry name" value="Bacterial luciferase-like"/>
    <property type="match status" value="1"/>
</dbReference>
<evidence type="ECO:0000256" key="5">
    <source>
        <dbReference type="SAM" id="MobiDB-lite"/>
    </source>
</evidence>
<dbReference type="PANTHER" id="PTHR30011:SF16">
    <property type="entry name" value="C2H2 FINGER DOMAIN TRANSCRIPTION FACTOR (EUROFUNG)-RELATED"/>
    <property type="match status" value="1"/>
</dbReference>
<keyword evidence="4" id="KW-0503">Monooxygenase</keyword>
<keyword evidence="1" id="KW-0285">Flavoprotein</keyword>
<dbReference type="Gene3D" id="3.20.20.30">
    <property type="entry name" value="Luciferase-like domain"/>
    <property type="match status" value="1"/>
</dbReference>
<feature type="domain" description="Luciferase-like" evidence="6">
    <location>
        <begin position="30"/>
        <end position="249"/>
    </location>
</feature>
<evidence type="ECO:0000256" key="1">
    <source>
        <dbReference type="ARBA" id="ARBA00022630"/>
    </source>
</evidence>
<keyword evidence="3" id="KW-0560">Oxidoreductase</keyword>
<protein>
    <recommendedName>
        <fullName evidence="6">Luciferase-like domain-containing protein</fullName>
    </recommendedName>
</protein>
<keyword evidence="2" id="KW-0288">FMN</keyword>
<dbReference type="InterPro" id="IPR051260">
    <property type="entry name" value="Diverse_substr_monoxygenases"/>
</dbReference>
<dbReference type="InterPro" id="IPR011251">
    <property type="entry name" value="Luciferase-like_dom"/>
</dbReference>
<dbReference type="PANTHER" id="PTHR30011">
    <property type="entry name" value="ALKANESULFONATE MONOOXYGENASE-RELATED"/>
    <property type="match status" value="1"/>
</dbReference>
<dbReference type="Pfam" id="PF00296">
    <property type="entry name" value="Bac_luciferase"/>
    <property type="match status" value="1"/>
</dbReference>
<comment type="caution">
    <text evidence="7">The sequence shown here is derived from an EMBL/GenBank/DDBJ whole genome shotgun (WGS) entry which is preliminary data.</text>
</comment>
<proteinExistence type="predicted"/>
<dbReference type="InterPro" id="IPR036661">
    <property type="entry name" value="Luciferase-like_sf"/>
</dbReference>
<evidence type="ECO:0000256" key="2">
    <source>
        <dbReference type="ARBA" id="ARBA00022643"/>
    </source>
</evidence>
<reference evidence="7 8" key="1">
    <citation type="journal article" date="2019" name="Int. J. Syst. Evol. Microbiol.">
        <title>The Global Catalogue of Microorganisms (GCM) 10K type strain sequencing project: providing services to taxonomists for standard genome sequencing and annotation.</title>
        <authorList>
            <consortium name="The Broad Institute Genomics Platform"/>
            <consortium name="The Broad Institute Genome Sequencing Center for Infectious Disease"/>
            <person name="Wu L."/>
            <person name="Ma J."/>
        </authorList>
    </citation>
    <scope>NUCLEOTIDE SEQUENCE [LARGE SCALE GENOMIC DNA]</scope>
    <source>
        <strain evidence="7 8">JCM 6242</strain>
    </source>
</reference>
<dbReference type="Proteomes" id="UP001500831">
    <property type="component" value="Unassembled WGS sequence"/>
</dbReference>
<evidence type="ECO:0000313" key="7">
    <source>
        <dbReference type="EMBL" id="GAA2898558.1"/>
    </source>
</evidence>
<evidence type="ECO:0000256" key="3">
    <source>
        <dbReference type="ARBA" id="ARBA00023002"/>
    </source>
</evidence>
<gene>
    <name evidence="7" type="ORF">GCM10010517_63690</name>
</gene>
<evidence type="ECO:0000259" key="6">
    <source>
        <dbReference type="Pfam" id="PF00296"/>
    </source>
</evidence>
<organism evidence="7 8">
    <name type="scientific">Streptosporangium fragile</name>
    <dbReference type="NCBI Taxonomy" id="46186"/>
    <lineage>
        <taxon>Bacteria</taxon>
        <taxon>Bacillati</taxon>
        <taxon>Actinomycetota</taxon>
        <taxon>Actinomycetes</taxon>
        <taxon>Streptosporangiales</taxon>
        <taxon>Streptosporangiaceae</taxon>
        <taxon>Streptosporangium</taxon>
    </lineage>
</organism>
<evidence type="ECO:0000256" key="4">
    <source>
        <dbReference type="ARBA" id="ARBA00023033"/>
    </source>
</evidence>